<protein>
    <submittedName>
        <fullName evidence="1">Uncharacterized protein</fullName>
    </submittedName>
</protein>
<dbReference type="EMBL" id="LR822030">
    <property type="protein sequence ID" value="CAD0154264.1"/>
    <property type="molecule type" value="Genomic_DNA"/>
</dbReference>
<proteinExistence type="predicted"/>
<dbReference type="Proteomes" id="UP000509120">
    <property type="component" value="Chromosome"/>
</dbReference>
<evidence type="ECO:0000313" key="1">
    <source>
        <dbReference type="EMBL" id="CAD0154264.1"/>
    </source>
</evidence>
<name>A0AAU9H5S5_STRTR</name>
<reference evidence="1 2" key="1">
    <citation type="submission" date="2020-06" db="EMBL/GenBank/DDBJ databases">
        <authorList>
            <person name="Chuat V."/>
        </authorList>
    </citation>
    <scope>NUCLEOTIDE SEQUENCE [LARGE SCALE GENOMIC DNA]</scope>
    <source>
        <strain evidence="1">STH_CIRM_1046</strain>
    </source>
</reference>
<gene>
    <name evidence="1" type="ORF">STHERMO_0365</name>
</gene>
<dbReference type="AlphaFoldDB" id="A0AAU9H5S5"/>
<accession>A0AAU9H5S5</accession>
<evidence type="ECO:0000313" key="2">
    <source>
        <dbReference type="Proteomes" id="UP000509120"/>
    </source>
</evidence>
<organism evidence="1 2">
    <name type="scientific">Streptococcus thermophilus</name>
    <dbReference type="NCBI Taxonomy" id="1308"/>
    <lineage>
        <taxon>Bacteria</taxon>
        <taxon>Bacillati</taxon>
        <taxon>Bacillota</taxon>
        <taxon>Bacilli</taxon>
        <taxon>Lactobacillales</taxon>
        <taxon>Streptococcaceae</taxon>
        <taxon>Streptococcus</taxon>
    </lineage>
</organism>
<sequence>MQFILLITFLGIPEKFYYISIFFKDFMLVVKSLKKLERMNCKC</sequence>